<dbReference type="GO" id="GO:0004853">
    <property type="term" value="F:uroporphyrinogen decarboxylase activity"/>
    <property type="evidence" value="ECO:0007669"/>
    <property type="project" value="InterPro"/>
</dbReference>
<dbReference type="STRING" id="1817893.AUJ66_01700"/>
<dbReference type="InterPro" id="IPR038071">
    <property type="entry name" value="UROD/MetE-like_sf"/>
</dbReference>
<accession>A0A1J4SIZ9</accession>
<dbReference type="GO" id="GO:0006779">
    <property type="term" value="P:porphyrin-containing compound biosynthetic process"/>
    <property type="evidence" value="ECO:0007669"/>
    <property type="project" value="InterPro"/>
</dbReference>
<evidence type="ECO:0000313" key="3">
    <source>
        <dbReference type="Proteomes" id="UP000182278"/>
    </source>
</evidence>
<dbReference type="InterPro" id="IPR052024">
    <property type="entry name" value="Methanogen_methyltrans"/>
</dbReference>
<sequence>MSYEIGMKIMNLEMTQRVGRTEYCSNTSLVKHITGFDPSSKNMEERTNAWRKFYEWANYDFLFINNDGPTPWQDLGRTTDMGHAVFLEGGTDFRNPCVCPFKTPQEVLSFDAAEEYGIPDIDERTKYFQQANLDGRKTYPSLIYPGGYYKTIVSGCIQSFGWDMFLMAVGTDPVKFGEYVLEGFFNLALANIKAWAKTDIKIFISHDDMVWTQGAIFKPEWYRKYIFPRYKKLWQPLKEKGIKVIFCSDGNFTEFIDDIAQAGADGFIFEPLTDLELVVKKYGKTHVIVGNADCRALTFGTKEDIEKEVKRCMNTAKSCPGFFMAVGNHIPSNVPIDNALYYFDLVNKYGRR</sequence>
<evidence type="ECO:0000259" key="1">
    <source>
        <dbReference type="Pfam" id="PF01208"/>
    </source>
</evidence>
<feature type="domain" description="Uroporphyrinogen decarboxylase (URO-D)" evidence="1">
    <location>
        <begin position="208"/>
        <end position="349"/>
    </location>
</feature>
<comment type="caution">
    <text evidence="2">The sequence shown here is derived from an EMBL/GenBank/DDBJ whole genome shotgun (WGS) entry which is preliminary data.</text>
</comment>
<dbReference type="PANTHER" id="PTHR47099">
    <property type="entry name" value="METHYLCOBAMIDE:COM METHYLTRANSFERASE MTBA"/>
    <property type="match status" value="1"/>
</dbReference>
<dbReference type="Proteomes" id="UP000182278">
    <property type="component" value="Unassembled WGS sequence"/>
</dbReference>
<dbReference type="PANTHER" id="PTHR47099:SF1">
    <property type="entry name" value="METHYLCOBAMIDE:COM METHYLTRANSFERASE MTBA"/>
    <property type="match status" value="1"/>
</dbReference>
<dbReference type="EMBL" id="MNUO01000026">
    <property type="protein sequence ID" value="OIN98038.1"/>
    <property type="molecule type" value="Genomic_DNA"/>
</dbReference>
<protein>
    <recommendedName>
        <fullName evidence="1">Uroporphyrinogen decarboxylase (URO-D) domain-containing protein</fullName>
    </recommendedName>
</protein>
<evidence type="ECO:0000313" key="2">
    <source>
        <dbReference type="EMBL" id="OIN98038.1"/>
    </source>
</evidence>
<reference evidence="2 3" key="1">
    <citation type="journal article" date="2016" name="Environ. Microbiol.">
        <title>Genomic resolution of a cold subsurface aquifer community provides metabolic insights for novel microbes adapted to high CO concentrations.</title>
        <authorList>
            <person name="Probst A.J."/>
            <person name="Castelle C.J."/>
            <person name="Singh A."/>
            <person name="Brown C.T."/>
            <person name="Anantharaman K."/>
            <person name="Sharon I."/>
            <person name="Hug L.A."/>
            <person name="Burstein D."/>
            <person name="Emerson J.B."/>
            <person name="Thomas B.C."/>
            <person name="Banfield J.F."/>
        </authorList>
    </citation>
    <scope>NUCLEOTIDE SEQUENCE [LARGE SCALE GENOMIC DNA]</scope>
    <source>
        <strain evidence="2">CG1_02_38_46</strain>
    </source>
</reference>
<dbReference type="Gene3D" id="3.20.20.210">
    <property type="match status" value="1"/>
</dbReference>
<organism evidence="2 3">
    <name type="scientific">Candidatus Desantisbacteria bacterium CG1_02_38_46</name>
    <dbReference type="NCBI Taxonomy" id="1817893"/>
    <lineage>
        <taxon>Bacteria</taxon>
        <taxon>Candidatus Desantisiibacteriota</taxon>
    </lineage>
</organism>
<dbReference type="AlphaFoldDB" id="A0A1J4SIZ9"/>
<name>A0A1J4SIZ9_9BACT</name>
<dbReference type="InterPro" id="IPR000257">
    <property type="entry name" value="Uroporphyrinogen_deCOase"/>
</dbReference>
<dbReference type="SUPFAM" id="SSF51726">
    <property type="entry name" value="UROD/MetE-like"/>
    <property type="match status" value="1"/>
</dbReference>
<gene>
    <name evidence="2" type="ORF">AUJ66_01700</name>
</gene>
<dbReference type="Pfam" id="PF01208">
    <property type="entry name" value="URO-D"/>
    <property type="match status" value="1"/>
</dbReference>
<proteinExistence type="predicted"/>